<keyword evidence="1" id="KW-0732">Signal</keyword>
<dbReference type="Proteomes" id="UP000649753">
    <property type="component" value="Unassembled WGS sequence"/>
</dbReference>
<proteinExistence type="predicted"/>
<reference evidence="2" key="1">
    <citation type="submission" date="2020-10" db="EMBL/GenBank/DDBJ databases">
        <title>Sequencing the genomes of 1000 actinobacteria strains.</title>
        <authorList>
            <person name="Klenk H.-P."/>
        </authorList>
    </citation>
    <scope>NUCLEOTIDE SEQUENCE</scope>
    <source>
        <strain evidence="2">DSM 46832</strain>
    </source>
</reference>
<protein>
    <submittedName>
        <fullName evidence="2">Uncharacterized protein YbdZ (MbtH family)</fullName>
    </submittedName>
</protein>
<evidence type="ECO:0000256" key="1">
    <source>
        <dbReference type="SAM" id="SignalP"/>
    </source>
</evidence>
<dbReference type="EMBL" id="JADBEB010000001">
    <property type="protein sequence ID" value="MBE1491683.1"/>
    <property type="molecule type" value="Genomic_DNA"/>
</dbReference>
<organism evidence="2 3">
    <name type="scientific">Plantactinospora soyae</name>
    <dbReference type="NCBI Taxonomy" id="1544732"/>
    <lineage>
        <taxon>Bacteria</taxon>
        <taxon>Bacillati</taxon>
        <taxon>Actinomycetota</taxon>
        <taxon>Actinomycetes</taxon>
        <taxon>Micromonosporales</taxon>
        <taxon>Micromonosporaceae</taxon>
        <taxon>Plantactinospora</taxon>
    </lineage>
</organism>
<accession>A0A927R3C4</accession>
<comment type="caution">
    <text evidence="2">The sequence shown here is derived from an EMBL/GenBank/DDBJ whole genome shotgun (WGS) entry which is preliminary data.</text>
</comment>
<dbReference type="AlphaFoldDB" id="A0A927R3C4"/>
<gene>
    <name evidence="2" type="ORF">H4W31_007321</name>
</gene>
<name>A0A927R3C4_9ACTN</name>
<dbReference type="RefSeq" id="WP_192770712.1">
    <property type="nucleotide sequence ID" value="NZ_JADBEB010000001.1"/>
</dbReference>
<feature type="chain" id="PRO_5036743528" evidence="1">
    <location>
        <begin position="27"/>
        <end position="117"/>
    </location>
</feature>
<evidence type="ECO:0000313" key="3">
    <source>
        <dbReference type="Proteomes" id="UP000649753"/>
    </source>
</evidence>
<sequence>MPRISATLAAFTMAAGIVAAASPAQAAPGDQMWSCGSVPSGWVVLAYGGTCATPATPRASYQFIQQAEGMPAGNSLTVCAWSSIPAGWRVVYGPVPAGQCSIGWGAPSPNALIISNS</sequence>
<feature type="signal peptide" evidence="1">
    <location>
        <begin position="1"/>
        <end position="26"/>
    </location>
</feature>
<keyword evidence="3" id="KW-1185">Reference proteome</keyword>
<evidence type="ECO:0000313" key="2">
    <source>
        <dbReference type="EMBL" id="MBE1491683.1"/>
    </source>
</evidence>